<keyword evidence="2" id="KW-1185">Reference proteome</keyword>
<evidence type="ECO:0000313" key="2">
    <source>
        <dbReference type="Proteomes" id="UP000002028"/>
    </source>
</evidence>
<dbReference type="Proteomes" id="UP000002028">
    <property type="component" value="Chromosome"/>
</dbReference>
<accession>D2QUE3</accession>
<dbReference type="KEGG" id="sli:Slin_6468"/>
<protein>
    <recommendedName>
        <fullName evidence="3">DUF4384 domain-containing protein</fullName>
    </recommendedName>
</protein>
<dbReference type="AlphaFoldDB" id="D2QUE3"/>
<dbReference type="eggNOG" id="ENOG50337KQ">
    <property type="taxonomic scope" value="Bacteria"/>
</dbReference>
<evidence type="ECO:0000313" key="1">
    <source>
        <dbReference type="EMBL" id="ADB42425.1"/>
    </source>
</evidence>
<name>D2QUE3_SPILD</name>
<proteinExistence type="predicted"/>
<dbReference type="HOGENOM" id="CLU_550830_0_0_10"/>
<dbReference type="EMBL" id="CP001769">
    <property type="protein sequence ID" value="ADB42425.1"/>
    <property type="molecule type" value="Genomic_DNA"/>
</dbReference>
<sequence>MKSICPIPLILIGLLMFFSRSQLYAQATFTKGDTLAITNGCNTALDNYMASLNAVNREYCQQQGEFEAKLQTLIGQSFLSRDSYVYNDIDAGDYKVSEYAQRFGSYHSEAELDMEHARYLLKRNAQKQLAIVIYVRQTTGFTRPGEKASSVTTALAIHWTFNLTPQTNGYQPQQYKIVKIEKEASVPAQALPYPDVQDLSALREAERSLNWTAYRLGQAIHEKLPPSVKKVIVQKFSYQKSLLTNEFSDKLADALSHHLRKDEDLTVLGQEAKEGITIKGYYQQSGELVEIIAELIDIATGKPIARLKPNRDLSVAWTEKNGLPLKPGENDEALAIQQMIGADAPARPTKPQQLSVNISTTQSIRPSQEFWESDTMSLKIRVNKPCHLRLLYLQADGKTALLWSDYEVKADAVNQEIFFPTQFQCVPPFGQETLIVTAANDSFCPIATEKNDYGVSIITGTLADAMKSFRCTRGMAPLPEKAEARLVITTRGIAK</sequence>
<dbReference type="STRING" id="504472.Slin_6468"/>
<reference evidence="1 2" key="1">
    <citation type="journal article" date="2010" name="Stand. Genomic Sci.">
        <title>Complete genome sequence of Spirosoma linguale type strain (1).</title>
        <authorList>
            <person name="Lail K."/>
            <person name="Sikorski J."/>
            <person name="Saunders E."/>
            <person name="Lapidus A."/>
            <person name="Glavina Del Rio T."/>
            <person name="Copeland A."/>
            <person name="Tice H."/>
            <person name="Cheng J.-F."/>
            <person name="Lucas S."/>
            <person name="Nolan M."/>
            <person name="Bruce D."/>
            <person name="Goodwin L."/>
            <person name="Pitluck S."/>
            <person name="Ivanova N."/>
            <person name="Mavromatis K."/>
            <person name="Ovchinnikova G."/>
            <person name="Pati A."/>
            <person name="Chen A."/>
            <person name="Palaniappan K."/>
            <person name="Land M."/>
            <person name="Hauser L."/>
            <person name="Chang Y.-J."/>
            <person name="Jeffries C.D."/>
            <person name="Chain P."/>
            <person name="Brettin T."/>
            <person name="Detter J.C."/>
            <person name="Schuetze A."/>
            <person name="Rohde M."/>
            <person name="Tindall B.J."/>
            <person name="Goeker M."/>
            <person name="Bristow J."/>
            <person name="Eisen J.A."/>
            <person name="Markowitz V."/>
            <person name="Hugenholtz P."/>
            <person name="Kyrpides N.C."/>
            <person name="Klenk H.-P."/>
            <person name="Chen F."/>
        </authorList>
    </citation>
    <scope>NUCLEOTIDE SEQUENCE [LARGE SCALE GENOMIC DNA]</scope>
    <source>
        <strain evidence="2">ATCC 33905 / DSM 74 / LMG 10896 / Claus 1</strain>
    </source>
</reference>
<dbReference type="RefSeq" id="WP_012930909.1">
    <property type="nucleotide sequence ID" value="NC_013730.1"/>
</dbReference>
<evidence type="ECO:0008006" key="3">
    <source>
        <dbReference type="Google" id="ProtNLM"/>
    </source>
</evidence>
<gene>
    <name evidence="1" type="ordered locus">Slin_6468</name>
</gene>
<organism evidence="1 2">
    <name type="scientific">Spirosoma linguale (strain ATCC 33905 / DSM 74 / LMG 10896 / Claus 1)</name>
    <dbReference type="NCBI Taxonomy" id="504472"/>
    <lineage>
        <taxon>Bacteria</taxon>
        <taxon>Pseudomonadati</taxon>
        <taxon>Bacteroidota</taxon>
        <taxon>Cytophagia</taxon>
        <taxon>Cytophagales</taxon>
        <taxon>Cytophagaceae</taxon>
        <taxon>Spirosoma</taxon>
    </lineage>
</organism>